<organism evidence="3 4">
    <name type="scientific">Oedothorax gibbosus</name>
    <dbReference type="NCBI Taxonomy" id="931172"/>
    <lineage>
        <taxon>Eukaryota</taxon>
        <taxon>Metazoa</taxon>
        <taxon>Ecdysozoa</taxon>
        <taxon>Arthropoda</taxon>
        <taxon>Chelicerata</taxon>
        <taxon>Arachnida</taxon>
        <taxon>Araneae</taxon>
        <taxon>Araneomorphae</taxon>
        <taxon>Entelegynae</taxon>
        <taxon>Araneoidea</taxon>
        <taxon>Linyphiidae</taxon>
        <taxon>Erigoninae</taxon>
        <taxon>Oedothorax</taxon>
    </lineage>
</organism>
<reference evidence="3 4" key="1">
    <citation type="journal article" date="2022" name="Nat. Ecol. Evol.">
        <title>A masculinizing supergene underlies an exaggerated male reproductive morph in a spider.</title>
        <authorList>
            <person name="Hendrickx F."/>
            <person name="De Corte Z."/>
            <person name="Sonet G."/>
            <person name="Van Belleghem S.M."/>
            <person name="Kostlbacher S."/>
            <person name="Vangestel C."/>
        </authorList>
    </citation>
    <scope>NUCLEOTIDE SEQUENCE [LARGE SCALE GENOMIC DNA]</scope>
    <source>
        <strain evidence="3">W744_W776</strain>
    </source>
</reference>
<dbReference type="Proteomes" id="UP000827092">
    <property type="component" value="Unassembled WGS sequence"/>
</dbReference>
<evidence type="ECO:0000256" key="1">
    <source>
        <dbReference type="SAM" id="MobiDB-lite"/>
    </source>
</evidence>
<feature type="region of interest" description="Disordered" evidence="1">
    <location>
        <begin position="199"/>
        <end position="459"/>
    </location>
</feature>
<feature type="compositionally biased region" description="Basic and acidic residues" evidence="1">
    <location>
        <begin position="119"/>
        <end position="128"/>
    </location>
</feature>
<keyword evidence="2" id="KW-0732">Signal</keyword>
<keyword evidence="4" id="KW-1185">Reference proteome</keyword>
<feature type="compositionally biased region" description="Low complexity" evidence="1">
    <location>
        <begin position="394"/>
        <end position="419"/>
    </location>
</feature>
<feature type="compositionally biased region" description="Basic and acidic residues" evidence="1">
    <location>
        <begin position="313"/>
        <end position="324"/>
    </location>
</feature>
<protein>
    <submittedName>
        <fullName evidence="3">Uncharacterized protein</fullName>
    </submittedName>
</protein>
<feature type="chain" id="PRO_5043989339" evidence="2">
    <location>
        <begin position="24"/>
        <end position="505"/>
    </location>
</feature>
<dbReference type="AlphaFoldDB" id="A0AAV6V5V5"/>
<feature type="compositionally biased region" description="Polar residues" evidence="1">
    <location>
        <begin position="131"/>
        <end position="140"/>
    </location>
</feature>
<gene>
    <name evidence="3" type="ORF">JTE90_025338</name>
</gene>
<name>A0AAV6V5V5_9ARAC</name>
<dbReference type="EMBL" id="JAFNEN010000146">
    <property type="protein sequence ID" value="KAG8192074.1"/>
    <property type="molecule type" value="Genomic_DNA"/>
</dbReference>
<feature type="compositionally biased region" description="Low complexity" evidence="1">
    <location>
        <begin position="372"/>
        <end position="386"/>
    </location>
</feature>
<feature type="signal peptide" evidence="2">
    <location>
        <begin position="1"/>
        <end position="23"/>
    </location>
</feature>
<proteinExistence type="predicted"/>
<feature type="compositionally biased region" description="Pro residues" evidence="1">
    <location>
        <begin position="267"/>
        <end position="294"/>
    </location>
</feature>
<evidence type="ECO:0000256" key="2">
    <source>
        <dbReference type="SAM" id="SignalP"/>
    </source>
</evidence>
<comment type="caution">
    <text evidence="3">The sequence shown here is derived from an EMBL/GenBank/DDBJ whole genome shotgun (WGS) entry which is preliminary data.</text>
</comment>
<feature type="region of interest" description="Disordered" evidence="1">
    <location>
        <begin position="103"/>
        <end position="140"/>
    </location>
</feature>
<evidence type="ECO:0000313" key="4">
    <source>
        <dbReference type="Proteomes" id="UP000827092"/>
    </source>
</evidence>
<sequence length="505" mass="55814">MALMVKVFLVLMIIVGSSIGSLASDMEYSNGIQSEDIQSRSDYPDFDDMNSFFDFDLIPSLERDKDYENQYGSESDSESSNEQPLRKKYYYYFKKDGPRYLFDPDSPSKKQVVTPGTHYKPENDKDAVVENASTESKPTLNQAVVGPYQVSVVDADSPVLSNLGLNKEDLMKLSGHTKRSTTNASMVGSGSVPAATYAETPRQEHPPPNYHPHHSHPPPPPSYEPSNGYGPDRSYRPSEYYPSDNQPPHRGYSSGQPPPQGSYDPKSYPPSHSPPSYNHPPPPSRSYGPYPPSYAPKRSSEVPWRQVSSSAHTDWDDKQNKKPEPYNGYSHYQTPPAHASKPSYTEKTGYRHSSYSSPSSSSSEYHSHKHSSGSSSSEYKPRPSGSGEYHSHKYSPSSSSEYHSHKPSYPSSSYSSSDKAPPPSRAGSVSYGSSHEASKPGITIRFKKSGHESGHGGSSGLSIPLNFNPLDVVKKLLPSLNPLNNKKVTIGITIENKNKPEYHVY</sequence>
<accession>A0AAV6V5V5</accession>
<feature type="compositionally biased region" description="Low complexity" evidence="1">
    <location>
        <begin position="351"/>
        <end position="364"/>
    </location>
</feature>
<evidence type="ECO:0000313" key="3">
    <source>
        <dbReference type="EMBL" id="KAG8192074.1"/>
    </source>
</evidence>